<dbReference type="EMBL" id="JAGMUU010000016">
    <property type="protein sequence ID" value="KAH7137053.1"/>
    <property type="molecule type" value="Genomic_DNA"/>
</dbReference>
<keyword evidence="2" id="KW-1133">Transmembrane helix</keyword>
<keyword evidence="3" id="KW-0732">Signal</keyword>
<sequence length="347" mass="36933">MLSSLLIGVALAVLPATTNALIASEAKRHHGYPPQTTDTPFLKPRMTYTYAVEMLQKRETSVTGATWTIATDETCGYLSGSVGVPITCEDYATCAWNVPAGFLCLGETATGYATCYDREDALNTDNCNDVCTSDVYNLLCTETSAPYCRTYIYPSDVRDYRCASTSATRGSSALWTYDGQDNPGFSTTVLYDVSKTTVDSTTSPTEVTSTESTTTTQSNEPTHKSELKTPVGAIVGGVVGGLAVLGAIILGAIFLLRRRRPQNESEAPPPPTQPEPAVAMTNTKPPVGYTPQSPSVASPVQPEWRGSSVISPQSTTISPVSHSELDAVPPGYSDSIHELSGGQDSMR</sequence>
<evidence type="ECO:0000256" key="1">
    <source>
        <dbReference type="SAM" id="MobiDB-lite"/>
    </source>
</evidence>
<organism evidence="4 5">
    <name type="scientific">Dactylonectria estremocensis</name>
    <dbReference type="NCBI Taxonomy" id="1079267"/>
    <lineage>
        <taxon>Eukaryota</taxon>
        <taxon>Fungi</taxon>
        <taxon>Dikarya</taxon>
        <taxon>Ascomycota</taxon>
        <taxon>Pezizomycotina</taxon>
        <taxon>Sordariomycetes</taxon>
        <taxon>Hypocreomycetidae</taxon>
        <taxon>Hypocreales</taxon>
        <taxon>Nectriaceae</taxon>
        <taxon>Dactylonectria</taxon>
    </lineage>
</organism>
<feature type="compositionally biased region" description="Low complexity" evidence="1">
    <location>
        <begin position="291"/>
        <end position="302"/>
    </location>
</feature>
<gene>
    <name evidence="4" type="ORF">B0J13DRAFT_449774</name>
</gene>
<keyword evidence="5" id="KW-1185">Reference proteome</keyword>
<dbReference type="OrthoDB" id="5347452at2759"/>
<protein>
    <recommendedName>
        <fullName evidence="6">Mid2 domain-containing protein</fullName>
    </recommendedName>
</protein>
<feature type="region of interest" description="Disordered" evidence="1">
    <location>
        <begin position="262"/>
        <end position="347"/>
    </location>
</feature>
<feature type="compositionally biased region" description="Low complexity" evidence="1">
    <location>
        <begin position="196"/>
        <end position="220"/>
    </location>
</feature>
<feature type="compositionally biased region" description="Polar residues" evidence="1">
    <location>
        <begin position="308"/>
        <end position="321"/>
    </location>
</feature>
<evidence type="ECO:0000256" key="3">
    <source>
        <dbReference type="SAM" id="SignalP"/>
    </source>
</evidence>
<evidence type="ECO:0000313" key="4">
    <source>
        <dbReference type="EMBL" id="KAH7137053.1"/>
    </source>
</evidence>
<feature type="transmembrane region" description="Helical" evidence="2">
    <location>
        <begin position="231"/>
        <end position="256"/>
    </location>
</feature>
<comment type="caution">
    <text evidence="4">The sequence shown here is derived from an EMBL/GenBank/DDBJ whole genome shotgun (WGS) entry which is preliminary data.</text>
</comment>
<proteinExistence type="predicted"/>
<keyword evidence="2" id="KW-0812">Transmembrane</keyword>
<accession>A0A9P9EG60</accession>
<evidence type="ECO:0000313" key="5">
    <source>
        <dbReference type="Proteomes" id="UP000717696"/>
    </source>
</evidence>
<name>A0A9P9EG60_9HYPO</name>
<keyword evidence="2" id="KW-0472">Membrane</keyword>
<dbReference type="Proteomes" id="UP000717696">
    <property type="component" value="Unassembled WGS sequence"/>
</dbReference>
<feature type="chain" id="PRO_5040208592" description="Mid2 domain-containing protein" evidence="3">
    <location>
        <begin position="21"/>
        <end position="347"/>
    </location>
</feature>
<feature type="signal peptide" evidence="3">
    <location>
        <begin position="1"/>
        <end position="20"/>
    </location>
</feature>
<reference evidence="4" key="1">
    <citation type="journal article" date="2021" name="Nat. Commun.">
        <title>Genetic determinants of endophytism in the Arabidopsis root mycobiome.</title>
        <authorList>
            <person name="Mesny F."/>
            <person name="Miyauchi S."/>
            <person name="Thiergart T."/>
            <person name="Pickel B."/>
            <person name="Atanasova L."/>
            <person name="Karlsson M."/>
            <person name="Huettel B."/>
            <person name="Barry K.W."/>
            <person name="Haridas S."/>
            <person name="Chen C."/>
            <person name="Bauer D."/>
            <person name="Andreopoulos W."/>
            <person name="Pangilinan J."/>
            <person name="LaButti K."/>
            <person name="Riley R."/>
            <person name="Lipzen A."/>
            <person name="Clum A."/>
            <person name="Drula E."/>
            <person name="Henrissat B."/>
            <person name="Kohler A."/>
            <person name="Grigoriev I.V."/>
            <person name="Martin F.M."/>
            <person name="Hacquard S."/>
        </authorList>
    </citation>
    <scope>NUCLEOTIDE SEQUENCE</scope>
    <source>
        <strain evidence="4">MPI-CAGE-AT-0021</strain>
    </source>
</reference>
<evidence type="ECO:0000256" key="2">
    <source>
        <dbReference type="SAM" id="Phobius"/>
    </source>
</evidence>
<dbReference type="AlphaFoldDB" id="A0A9P9EG60"/>
<feature type="region of interest" description="Disordered" evidence="1">
    <location>
        <begin position="196"/>
        <end position="225"/>
    </location>
</feature>
<evidence type="ECO:0008006" key="6">
    <source>
        <dbReference type="Google" id="ProtNLM"/>
    </source>
</evidence>